<gene>
    <name evidence="2" type="ORF">O181_067209</name>
</gene>
<accession>A0A9Q3EUY4</accession>
<feature type="region of interest" description="Disordered" evidence="1">
    <location>
        <begin position="34"/>
        <end position="60"/>
    </location>
</feature>
<protein>
    <submittedName>
        <fullName evidence="2">Uncharacterized protein</fullName>
    </submittedName>
</protein>
<feature type="region of interest" description="Disordered" evidence="1">
    <location>
        <begin position="66"/>
        <end position="85"/>
    </location>
</feature>
<dbReference type="AlphaFoldDB" id="A0A9Q3EUY4"/>
<keyword evidence="3" id="KW-1185">Reference proteome</keyword>
<proteinExistence type="predicted"/>
<dbReference type="EMBL" id="AVOT02033575">
    <property type="protein sequence ID" value="MBW0527494.1"/>
    <property type="molecule type" value="Genomic_DNA"/>
</dbReference>
<dbReference type="Proteomes" id="UP000765509">
    <property type="component" value="Unassembled WGS sequence"/>
</dbReference>
<name>A0A9Q3EUY4_9BASI</name>
<evidence type="ECO:0000256" key="1">
    <source>
        <dbReference type="SAM" id="MobiDB-lite"/>
    </source>
</evidence>
<evidence type="ECO:0000313" key="2">
    <source>
        <dbReference type="EMBL" id="MBW0527494.1"/>
    </source>
</evidence>
<sequence length="184" mass="20225">MVGHIDNFNCSLQNHSGLHLLITVEETLIPLETHSQGSAPVIPSEPEGKEKGKRNSESLVTAKKWTQIATQRSRKPQNSESVQGKPTLTAFTGKITVINPVVTSEGKLPKYVDKTIVQGTVKGKYTKKTKLSTACKHLYVTCALQDPWNPRKPARGHLGHSGAWQDTEGNHTHSAIHLLIQQKP</sequence>
<reference evidence="2" key="1">
    <citation type="submission" date="2021-03" db="EMBL/GenBank/DDBJ databases">
        <title>Draft genome sequence of rust myrtle Austropuccinia psidii MF-1, a brazilian biotype.</title>
        <authorList>
            <person name="Quecine M.C."/>
            <person name="Pachon D.M.R."/>
            <person name="Bonatelli M.L."/>
            <person name="Correr F.H."/>
            <person name="Franceschini L.M."/>
            <person name="Leite T.F."/>
            <person name="Margarido G.R.A."/>
            <person name="Almeida C.A."/>
            <person name="Ferrarezi J.A."/>
            <person name="Labate C.A."/>
        </authorList>
    </citation>
    <scope>NUCLEOTIDE SEQUENCE</scope>
    <source>
        <strain evidence="2">MF-1</strain>
    </source>
</reference>
<organism evidence="2 3">
    <name type="scientific">Austropuccinia psidii MF-1</name>
    <dbReference type="NCBI Taxonomy" id="1389203"/>
    <lineage>
        <taxon>Eukaryota</taxon>
        <taxon>Fungi</taxon>
        <taxon>Dikarya</taxon>
        <taxon>Basidiomycota</taxon>
        <taxon>Pucciniomycotina</taxon>
        <taxon>Pucciniomycetes</taxon>
        <taxon>Pucciniales</taxon>
        <taxon>Sphaerophragmiaceae</taxon>
        <taxon>Austropuccinia</taxon>
    </lineage>
</organism>
<comment type="caution">
    <text evidence="2">The sequence shown here is derived from an EMBL/GenBank/DDBJ whole genome shotgun (WGS) entry which is preliminary data.</text>
</comment>
<evidence type="ECO:0000313" key="3">
    <source>
        <dbReference type="Proteomes" id="UP000765509"/>
    </source>
</evidence>
<feature type="compositionally biased region" description="Basic and acidic residues" evidence="1">
    <location>
        <begin position="46"/>
        <end position="56"/>
    </location>
</feature>
<feature type="compositionally biased region" description="Polar residues" evidence="1">
    <location>
        <begin position="67"/>
        <end position="85"/>
    </location>
</feature>